<accession>A0ABP6QE22</accession>
<evidence type="ECO:0008006" key="3">
    <source>
        <dbReference type="Google" id="ProtNLM"/>
    </source>
</evidence>
<dbReference type="InterPro" id="IPR053842">
    <property type="entry name" value="NikA-like"/>
</dbReference>
<gene>
    <name evidence="1" type="ORF">GCM10010468_46170</name>
</gene>
<proteinExistence type="predicted"/>
<dbReference type="EMBL" id="BAAAUV010000011">
    <property type="protein sequence ID" value="GAA3221145.1"/>
    <property type="molecule type" value="Genomic_DNA"/>
</dbReference>
<name>A0ABP6QE22_9ACTN</name>
<reference evidence="2" key="1">
    <citation type="journal article" date="2019" name="Int. J. Syst. Evol. Microbiol.">
        <title>The Global Catalogue of Microorganisms (GCM) 10K type strain sequencing project: providing services to taxonomists for standard genome sequencing and annotation.</title>
        <authorList>
            <consortium name="The Broad Institute Genomics Platform"/>
            <consortium name="The Broad Institute Genome Sequencing Center for Infectious Disease"/>
            <person name="Wu L."/>
            <person name="Ma J."/>
        </authorList>
    </citation>
    <scope>NUCLEOTIDE SEQUENCE [LARGE SCALE GENOMIC DNA]</scope>
    <source>
        <strain evidence="2">JCM 9377</strain>
    </source>
</reference>
<organism evidence="1 2">
    <name type="scientific">Actinocorallia longicatena</name>
    <dbReference type="NCBI Taxonomy" id="111803"/>
    <lineage>
        <taxon>Bacteria</taxon>
        <taxon>Bacillati</taxon>
        <taxon>Actinomycetota</taxon>
        <taxon>Actinomycetes</taxon>
        <taxon>Streptosporangiales</taxon>
        <taxon>Thermomonosporaceae</taxon>
        <taxon>Actinocorallia</taxon>
    </lineage>
</organism>
<evidence type="ECO:0000313" key="2">
    <source>
        <dbReference type="Proteomes" id="UP001501237"/>
    </source>
</evidence>
<protein>
    <recommendedName>
        <fullName evidence="3">Mobilization protein MobC</fullName>
    </recommendedName>
</protein>
<dbReference type="Pfam" id="PF21983">
    <property type="entry name" value="NikA-like"/>
    <property type="match status" value="1"/>
</dbReference>
<sequence>MTDINQGRRRARRVGGRKHSYHVRLTDEENAIVCAKAEAAGVSVPWLLAETTLDPRQGVAERKALIDELLALRRLVGRIGTNINQLARIANGTGKVPAEAFAAITAANAATKRISEAAAEIRNVSRRRS</sequence>
<dbReference type="Proteomes" id="UP001501237">
    <property type="component" value="Unassembled WGS sequence"/>
</dbReference>
<evidence type="ECO:0000313" key="1">
    <source>
        <dbReference type="EMBL" id="GAA3221145.1"/>
    </source>
</evidence>
<keyword evidence="2" id="KW-1185">Reference proteome</keyword>
<comment type="caution">
    <text evidence="1">The sequence shown here is derived from an EMBL/GenBank/DDBJ whole genome shotgun (WGS) entry which is preliminary data.</text>
</comment>
<dbReference type="RefSeq" id="WP_344831760.1">
    <property type="nucleotide sequence ID" value="NZ_BAAAUV010000011.1"/>
</dbReference>